<reference evidence="4 5" key="1">
    <citation type="submission" date="2013-03" db="EMBL/GenBank/DDBJ databases">
        <title>The Genome Sequence of Cladophialophora psammophila CBS 110553.</title>
        <authorList>
            <consortium name="The Broad Institute Genomics Platform"/>
            <person name="Cuomo C."/>
            <person name="de Hoog S."/>
            <person name="Gorbushina A."/>
            <person name="Walker B."/>
            <person name="Young S.K."/>
            <person name="Zeng Q."/>
            <person name="Gargeya S."/>
            <person name="Fitzgerald M."/>
            <person name="Haas B."/>
            <person name="Abouelleil A."/>
            <person name="Allen A.W."/>
            <person name="Alvarado L."/>
            <person name="Arachchi H.M."/>
            <person name="Berlin A.M."/>
            <person name="Chapman S.B."/>
            <person name="Gainer-Dewar J."/>
            <person name="Goldberg J."/>
            <person name="Griggs A."/>
            <person name="Gujja S."/>
            <person name="Hansen M."/>
            <person name="Howarth C."/>
            <person name="Imamovic A."/>
            <person name="Ireland A."/>
            <person name="Larimer J."/>
            <person name="McCowan C."/>
            <person name="Murphy C."/>
            <person name="Pearson M."/>
            <person name="Poon T.W."/>
            <person name="Priest M."/>
            <person name="Roberts A."/>
            <person name="Saif S."/>
            <person name="Shea T."/>
            <person name="Sisk P."/>
            <person name="Sykes S."/>
            <person name="Wortman J."/>
            <person name="Nusbaum C."/>
            <person name="Birren B."/>
        </authorList>
    </citation>
    <scope>NUCLEOTIDE SEQUENCE [LARGE SCALE GENOMIC DNA]</scope>
    <source>
        <strain evidence="4 5">CBS 110553</strain>
    </source>
</reference>
<dbReference type="Pfam" id="PF20237">
    <property type="entry name" value="DUF6594"/>
    <property type="match status" value="1"/>
</dbReference>
<dbReference type="STRING" id="1182543.W9XDW9"/>
<dbReference type="EMBL" id="AMGX01000002">
    <property type="protein sequence ID" value="EXJ75166.1"/>
    <property type="molecule type" value="Genomic_DNA"/>
</dbReference>
<keyword evidence="2" id="KW-0472">Membrane</keyword>
<evidence type="ECO:0000313" key="4">
    <source>
        <dbReference type="EMBL" id="EXJ75166.1"/>
    </source>
</evidence>
<feature type="region of interest" description="Disordered" evidence="1">
    <location>
        <begin position="1"/>
        <end position="28"/>
    </location>
</feature>
<comment type="caution">
    <text evidence="4">The sequence shown here is derived from an EMBL/GenBank/DDBJ whole genome shotgun (WGS) entry which is preliminary data.</text>
</comment>
<keyword evidence="5" id="KW-1185">Reference proteome</keyword>
<dbReference type="RefSeq" id="XP_007740668.1">
    <property type="nucleotide sequence ID" value="XM_007742478.1"/>
</dbReference>
<name>W9XDW9_9EURO</name>
<dbReference type="Proteomes" id="UP000019471">
    <property type="component" value="Unassembled WGS sequence"/>
</dbReference>
<dbReference type="HOGENOM" id="CLU_1011970_0_0_1"/>
<proteinExistence type="predicted"/>
<feature type="transmembrane region" description="Helical" evidence="2">
    <location>
        <begin position="192"/>
        <end position="210"/>
    </location>
</feature>
<dbReference type="GeneID" id="19186595"/>
<dbReference type="InterPro" id="IPR046529">
    <property type="entry name" value="DUF6594"/>
</dbReference>
<organism evidence="4 5">
    <name type="scientific">Cladophialophora psammophila CBS 110553</name>
    <dbReference type="NCBI Taxonomy" id="1182543"/>
    <lineage>
        <taxon>Eukaryota</taxon>
        <taxon>Fungi</taxon>
        <taxon>Dikarya</taxon>
        <taxon>Ascomycota</taxon>
        <taxon>Pezizomycotina</taxon>
        <taxon>Eurotiomycetes</taxon>
        <taxon>Chaetothyriomycetidae</taxon>
        <taxon>Chaetothyriales</taxon>
        <taxon>Herpotrichiellaceae</taxon>
        <taxon>Cladophialophora</taxon>
    </lineage>
</organism>
<evidence type="ECO:0000313" key="5">
    <source>
        <dbReference type="Proteomes" id="UP000019471"/>
    </source>
</evidence>
<keyword evidence="2" id="KW-1133">Transmembrane helix</keyword>
<feature type="transmembrane region" description="Helical" evidence="2">
    <location>
        <begin position="246"/>
        <end position="265"/>
    </location>
</feature>
<keyword evidence="2" id="KW-0812">Transmembrane</keyword>
<evidence type="ECO:0000256" key="1">
    <source>
        <dbReference type="SAM" id="MobiDB-lite"/>
    </source>
</evidence>
<feature type="transmembrane region" description="Helical" evidence="2">
    <location>
        <begin position="222"/>
        <end position="240"/>
    </location>
</feature>
<evidence type="ECO:0000259" key="3">
    <source>
        <dbReference type="Pfam" id="PF20237"/>
    </source>
</evidence>
<evidence type="ECO:0000256" key="2">
    <source>
        <dbReference type="SAM" id="Phobius"/>
    </source>
</evidence>
<gene>
    <name evidence="4" type="ORF">A1O5_01862</name>
</gene>
<accession>W9XDW9</accession>
<dbReference type="eggNOG" id="ENOG502STR3">
    <property type="taxonomic scope" value="Eukaryota"/>
</dbReference>
<feature type="domain" description="DUF6594" evidence="3">
    <location>
        <begin position="63"/>
        <end position="257"/>
    </location>
</feature>
<dbReference type="AlphaFoldDB" id="W9XDW9"/>
<sequence>MAGEQILVSTPELAPRNDTALRKGPDASHVPVPSGLFKRVTYGRDLWLCGSTKFDDKSIAVGSFSSLHRVNLVHLQNELALIKTEMSEHETVSEEQIQKLQRKWLPYEISTSGCMIHLESCNHLDTYPNDTTYLNIERNTEKEVGALREFLRKWLPRQLSWSLEARWERPYEYHLGEYPAYYSRFVEGVPKFLFAPAAGCSFVVPMTIMVKGGASQKKSLTTVSVAVTIFAMILTIGAKLENKDALAVTAAYAAVLVVFVGSSVGQRSQHHSFHM</sequence>
<dbReference type="OrthoDB" id="3546297at2759"/>
<protein>
    <recommendedName>
        <fullName evidence="3">DUF6594 domain-containing protein</fullName>
    </recommendedName>
</protein>